<dbReference type="Proteomes" id="UP000308199">
    <property type="component" value="Unassembled WGS sequence"/>
</dbReference>
<dbReference type="OrthoDB" id="286814at2759"/>
<feature type="region of interest" description="Disordered" evidence="1">
    <location>
        <begin position="378"/>
        <end position="405"/>
    </location>
</feature>
<protein>
    <recommendedName>
        <fullName evidence="4">Cyclin N-terminal domain-containing protein</fullName>
    </recommendedName>
</protein>
<dbReference type="GO" id="GO:0019901">
    <property type="term" value="F:protein kinase binding"/>
    <property type="evidence" value="ECO:0007669"/>
    <property type="project" value="InterPro"/>
</dbReference>
<evidence type="ECO:0000256" key="1">
    <source>
        <dbReference type="SAM" id="MobiDB-lite"/>
    </source>
</evidence>
<dbReference type="Gene3D" id="1.10.472.10">
    <property type="entry name" value="Cyclin-like"/>
    <property type="match status" value="1"/>
</dbReference>
<dbReference type="GO" id="GO:0000307">
    <property type="term" value="C:cyclin-dependent protein kinase holoenzyme complex"/>
    <property type="evidence" value="ECO:0007669"/>
    <property type="project" value="TreeGrafter"/>
</dbReference>
<accession>A0A4S4LDZ8</accession>
<organism evidence="2 3">
    <name type="scientific">Phellinidium pouzarii</name>
    <dbReference type="NCBI Taxonomy" id="167371"/>
    <lineage>
        <taxon>Eukaryota</taxon>
        <taxon>Fungi</taxon>
        <taxon>Dikarya</taxon>
        <taxon>Basidiomycota</taxon>
        <taxon>Agaricomycotina</taxon>
        <taxon>Agaricomycetes</taxon>
        <taxon>Hymenochaetales</taxon>
        <taxon>Hymenochaetaceae</taxon>
        <taxon>Phellinidium</taxon>
    </lineage>
</organism>
<feature type="region of interest" description="Disordered" evidence="1">
    <location>
        <begin position="219"/>
        <end position="243"/>
    </location>
</feature>
<dbReference type="PANTHER" id="PTHR15615">
    <property type="match status" value="1"/>
</dbReference>
<reference evidence="2 3" key="1">
    <citation type="submission" date="2019-02" db="EMBL/GenBank/DDBJ databases">
        <title>Genome sequencing of the rare red list fungi Phellinidium pouzarii.</title>
        <authorList>
            <person name="Buettner E."/>
            <person name="Kellner H."/>
        </authorList>
    </citation>
    <scope>NUCLEOTIDE SEQUENCE [LARGE SCALE GENOMIC DNA]</scope>
    <source>
        <strain evidence="2 3">DSM 108285</strain>
    </source>
</reference>
<evidence type="ECO:0000313" key="3">
    <source>
        <dbReference type="Proteomes" id="UP000308199"/>
    </source>
</evidence>
<dbReference type="PANTHER" id="PTHR15615:SF36">
    <property type="entry name" value="PHO85 CYCLIN-5"/>
    <property type="match status" value="1"/>
</dbReference>
<gene>
    <name evidence="2" type="ORF">EW145_g2060</name>
</gene>
<dbReference type="CDD" id="cd20557">
    <property type="entry name" value="CYCLIN_ScPCL1-like"/>
    <property type="match status" value="1"/>
</dbReference>
<comment type="caution">
    <text evidence="2">The sequence shown here is derived from an EMBL/GenBank/DDBJ whole genome shotgun (WGS) entry which is preliminary data.</text>
</comment>
<dbReference type="AlphaFoldDB" id="A0A4S4LDZ8"/>
<dbReference type="EMBL" id="SGPK01000065">
    <property type="protein sequence ID" value="THH09381.1"/>
    <property type="molecule type" value="Genomic_DNA"/>
</dbReference>
<dbReference type="GO" id="GO:0005634">
    <property type="term" value="C:nucleus"/>
    <property type="evidence" value="ECO:0007669"/>
    <property type="project" value="TreeGrafter"/>
</dbReference>
<dbReference type="GO" id="GO:0016538">
    <property type="term" value="F:cyclin-dependent protein serine/threonine kinase regulator activity"/>
    <property type="evidence" value="ECO:0007669"/>
    <property type="project" value="TreeGrafter"/>
</dbReference>
<dbReference type="InterPro" id="IPR013922">
    <property type="entry name" value="Cyclin_PHO80-like"/>
</dbReference>
<evidence type="ECO:0008006" key="4">
    <source>
        <dbReference type="Google" id="ProtNLM"/>
    </source>
</evidence>
<feature type="region of interest" description="Disordered" evidence="1">
    <location>
        <begin position="1"/>
        <end position="26"/>
    </location>
</feature>
<feature type="compositionally biased region" description="Low complexity" evidence="1">
    <location>
        <begin position="378"/>
        <end position="389"/>
    </location>
</feature>
<evidence type="ECO:0000313" key="2">
    <source>
        <dbReference type="EMBL" id="THH09381.1"/>
    </source>
</evidence>
<sequence length="487" mass="53459">MQSLQHSMAHRGVGATRTNSRWHPYTPPRPTGVLASAARPSQAVPRIQKSLPVPKMQSAKANYVASLVDQAVKSLNDIWRPECIPVVFATSTQISMAKVPPTPPSQRRELRRQSVYLPSPCSPSTLHSPLPSADQSRASICLGEHFGNATIVAEKDLVPIRTFIYEVLRRSRTTCSVLQSALCYIEAIRKKVPELAEKEKQGLGVRGEPELDERIIKEDSGASAPLNPNDSLSTANTSGQTELMSMDPSDMSNVPTVLQTDASQPSCDMLQQLNCTLKRRKIPVKPTSPLPPLPSPLLCPRRTFLAALILASKFLQDRCYSNRAWAKLSGLPPREVGRCERALGDALEWRLWVGKDVSISDETSRGIMRTKSESTISFASSSSHSQSHMPSPPLSDSGASPEFGRVLPSLQPTKPFNRPLRRAVTLPDESAFTNRLQRYRSSALLPGLASGIDPALWYSQELSLAGAFDNEQLSMLDSLTGEWHIQV</sequence>
<proteinExistence type="predicted"/>
<name>A0A4S4LDZ8_9AGAM</name>
<keyword evidence="3" id="KW-1185">Reference proteome</keyword>
<feature type="compositionally biased region" description="Polar residues" evidence="1">
    <location>
        <begin position="226"/>
        <end position="243"/>
    </location>
</feature>